<keyword evidence="7 13" id="KW-0479">Metal-binding</keyword>
<evidence type="ECO:0000256" key="4">
    <source>
        <dbReference type="ARBA" id="ARBA00010617"/>
    </source>
</evidence>
<feature type="binding site" description="axial binding residue" evidence="13">
    <location>
        <position position="474"/>
    </location>
    <ligand>
        <name>heme</name>
        <dbReference type="ChEBI" id="CHEBI:30413"/>
    </ligand>
    <ligandPart>
        <name>Fe</name>
        <dbReference type="ChEBI" id="CHEBI:18248"/>
    </ligandPart>
</feature>
<gene>
    <name evidence="14" type="ORF">BDN71DRAFT_1501343</name>
</gene>
<comment type="cofactor">
    <cofactor evidence="1 13">
        <name>heme</name>
        <dbReference type="ChEBI" id="CHEBI:30413"/>
    </cofactor>
</comment>
<evidence type="ECO:0000256" key="8">
    <source>
        <dbReference type="ARBA" id="ARBA00022989"/>
    </source>
</evidence>
<keyword evidence="12" id="KW-0472">Membrane</keyword>
<keyword evidence="10 13" id="KW-0408">Iron</keyword>
<evidence type="ECO:0000256" key="13">
    <source>
        <dbReference type="PIRSR" id="PIRSR602401-1"/>
    </source>
</evidence>
<keyword evidence="9" id="KW-0560">Oxidoreductase</keyword>
<comment type="subcellular location">
    <subcellularLocation>
        <location evidence="2">Membrane</location>
    </subcellularLocation>
</comment>
<evidence type="ECO:0000256" key="6">
    <source>
        <dbReference type="ARBA" id="ARBA00022692"/>
    </source>
</evidence>
<dbReference type="InterPro" id="IPR036396">
    <property type="entry name" value="Cyt_P450_sf"/>
</dbReference>
<dbReference type="GO" id="GO:0016020">
    <property type="term" value="C:membrane"/>
    <property type="evidence" value="ECO:0007669"/>
    <property type="project" value="UniProtKB-SubCell"/>
</dbReference>
<keyword evidence="5 13" id="KW-0349">Heme</keyword>
<evidence type="ECO:0000313" key="14">
    <source>
        <dbReference type="EMBL" id="KAF9501050.1"/>
    </source>
</evidence>
<dbReference type="InterPro" id="IPR050121">
    <property type="entry name" value="Cytochrome_P450_monoxygenase"/>
</dbReference>
<dbReference type="InterPro" id="IPR001128">
    <property type="entry name" value="Cyt_P450"/>
</dbReference>
<dbReference type="GO" id="GO:0016705">
    <property type="term" value="F:oxidoreductase activity, acting on paired donors, with incorporation or reduction of molecular oxygen"/>
    <property type="evidence" value="ECO:0007669"/>
    <property type="project" value="InterPro"/>
</dbReference>
<protein>
    <submittedName>
        <fullName evidence="14">Cytochrome P450</fullName>
    </submittedName>
</protein>
<dbReference type="PRINTS" id="PR00463">
    <property type="entry name" value="EP450I"/>
</dbReference>
<comment type="caution">
    <text evidence="14">The sequence shown here is derived from an EMBL/GenBank/DDBJ whole genome shotgun (WGS) entry which is preliminary data.</text>
</comment>
<dbReference type="PANTHER" id="PTHR24305">
    <property type="entry name" value="CYTOCHROME P450"/>
    <property type="match status" value="1"/>
</dbReference>
<evidence type="ECO:0000256" key="12">
    <source>
        <dbReference type="ARBA" id="ARBA00023136"/>
    </source>
</evidence>
<name>A0A9P6A6L1_PLEER</name>
<dbReference type="GO" id="GO:0004497">
    <property type="term" value="F:monooxygenase activity"/>
    <property type="evidence" value="ECO:0007669"/>
    <property type="project" value="UniProtKB-KW"/>
</dbReference>
<dbReference type="InterPro" id="IPR002401">
    <property type="entry name" value="Cyt_P450_E_grp-I"/>
</dbReference>
<reference evidence="14" key="1">
    <citation type="submission" date="2020-11" db="EMBL/GenBank/DDBJ databases">
        <authorList>
            <consortium name="DOE Joint Genome Institute"/>
            <person name="Ahrendt S."/>
            <person name="Riley R."/>
            <person name="Andreopoulos W."/>
            <person name="Labutti K."/>
            <person name="Pangilinan J."/>
            <person name="Ruiz-Duenas F.J."/>
            <person name="Barrasa J.M."/>
            <person name="Sanchez-Garcia M."/>
            <person name="Camarero S."/>
            <person name="Miyauchi S."/>
            <person name="Serrano A."/>
            <person name="Linde D."/>
            <person name="Babiker R."/>
            <person name="Drula E."/>
            <person name="Ayuso-Fernandez I."/>
            <person name="Pacheco R."/>
            <person name="Padilla G."/>
            <person name="Ferreira P."/>
            <person name="Barriuso J."/>
            <person name="Kellner H."/>
            <person name="Castanera R."/>
            <person name="Alfaro M."/>
            <person name="Ramirez L."/>
            <person name="Pisabarro A.G."/>
            <person name="Kuo A."/>
            <person name="Tritt A."/>
            <person name="Lipzen A."/>
            <person name="He G."/>
            <person name="Yan M."/>
            <person name="Ng V."/>
            <person name="Cullen D."/>
            <person name="Martin F."/>
            <person name="Rosso M.-N."/>
            <person name="Henrissat B."/>
            <person name="Hibbett D."/>
            <person name="Martinez A.T."/>
            <person name="Grigoriev I.V."/>
        </authorList>
    </citation>
    <scope>NUCLEOTIDE SEQUENCE</scope>
    <source>
        <strain evidence="14">ATCC 90797</strain>
    </source>
</reference>
<accession>A0A9P6A6L1</accession>
<sequence>MQTVLLKVLGSALSALGAYGVYKLFKFMCGELTSSLRHLPGPKSSSWIYGNFREIFDAENSVLHDQWVKDYGPTIKYRGFFGVTRLYTTDPKALNHILMNTDVYQKPEMTRHALGRVLGEGVLVVEGEKHRRQRKIMNPAFGPIQVRDLTEIFVQKAIQLRDVWAAETAKEGSARVDVLSWLSRMTLDVIGLAGFNYKFDALVGEPNELNQAFSTIFQGSTKFEVFPLLQAFFPPFRLIKTQRDRQTEAAREVMTRIGNQLLKSSKEAVVQAEKDHIDNGLRSRNLLSLLVKANTAANIPDHQRLSDDDVLAQVPTFLGAGHETTSTGTTWALFALTQSPEVQRKLREELFTVPTDTPTMDELNALPYLDAVVRETMRVHAPVPSTVRVAVADDVLPLSVPLTDLKGVTHQSVAIKKGQLFIVPIVAMNRLVSVWGEDAFEFKPERWQSPPEAASVVPGIWSNMMTFLGGPRACIGWRFSIVEMKALLFTLVRSFEFELAVPSEEIGKITSIVQRPILKNDKEAGNVMPLIIKPYQRE</sequence>
<keyword evidence="11" id="KW-0503">Monooxygenase</keyword>
<dbReference type="OrthoDB" id="1470350at2759"/>
<dbReference type="EMBL" id="MU154524">
    <property type="protein sequence ID" value="KAF9501050.1"/>
    <property type="molecule type" value="Genomic_DNA"/>
</dbReference>
<comment type="similarity">
    <text evidence="4">Belongs to the cytochrome P450 family.</text>
</comment>
<evidence type="ECO:0000256" key="7">
    <source>
        <dbReference type="ARBA" id="ARBA00022723"/>
    </source>
</evidence>
<dbReference type="SUPFAM" id="SSF48264">
    <property type="entry name" value="Cytochrome P450"/>
    <property type="match status" value="1"/>
</dbReference>
<dbReference type="Proteomes" id="UP000807025">
    <property type="component" value="Unassembled WGS sequence"/>
</dbReference>
<evidence type="ECO:0000256" key="9">
    <source>
        <dbReference type="ARBA" id="ARBA00023002"/>
    </source>
</evidence>
<dbReference type="PANTHER" id="PTHR24305:SF166">
    <property type="entry name" value="CYTOCHROME P450 12A4, MITOCHONDRIAL-RELATED"/>
    <property type="match status" value="1"/>
</dbReference>
<evidence type="ECO:0000256" key="11">
    <source>
        <dbReference type="ARBA" id="ARBA00023033"/>
    </source>
</evidence>
<keyword evidence="15" id="KW-1185">Reference proteome</keyword>
<keyword evidence="8" id="KW-1133">Transmembrane helix</keyword>
<evidence type="ECO:0000313" key="15">
    <source>
        <dbReference type="Proteomes" id="UP000807025"/>
    </source>
</evidence>
<dbReference type="GO" id="GO:0020037">
    <property type="term" value="F:heme binding"/>
    <property type="evidence" value="ECO:0007669"/>
    <property type="project" value="InterPro"/>
</dbReference>
<evidence type="ECO:0000256" key="1">
    <source>
        <dbReference type="ARBA" id="ARBA00001971"/>
    </source>
</evidence>
<keyword evidence="6" id="KW-0812">Transmembrane</keyword>
<dbReference type="PRINTS" id="PR00385">
    <property type="entry name" value="P450"/>
</dbReference>
<dbReference type="Gene3D" id="1.10.630.10">
    <property type="entry name" value="Cytochrome P450"/>
    <property type="match status" value="1"/>
</dbReference>
<evidence type="ECO:0000256" key="3">
    <source>
        <dbReference type="ARBA" id="ARBA00004721"/>
    </source>
</evidence>
<evidence type="ECO:0000256" key="2">
    <source>
        <dbReference type="ARBA" id="ARBA00004370"/>
    </source>
</evidence>
<proteinExistence type="inferred from homology"/>
<comment type="pathway">
    <text evidence="3">Secondary metabolite biosynthesis; terpenoid biosynthesis.</text>
</comment>
<organism evidence="14 15">
    <name type="scientific">Pleurotus eryngii</name>
    <name type="common">Boletus of the steppes</name>
    <dbReference type="NCBI Taxonomy" id="5323"/>
    <lineage>
        <taxon>Eukaryota</taxon>
        <taxon>Fungi</taxon>
        <taxon>Dikarya</taxon>
        <taxon>Basidiomycota</taxon>
        <taxon>Agaricomycotina</taxon>
        <taxon>Agaricomycetes</taxon>
        <taxon>Agaricomycetidae</taxon>
        <taxon>Agaricales</taxon>
        <taxon>Pleurotineae</taxon>
        <taxon>Pleurotaceae</taxon>
        <taxon>Pleurotus</taxon>
    </lineage>
</organism>
<evidence type="ECO:0000256" key="10">
    <source>
        <dbReference type="ARBA" id="ARBA00023004"/>
    </source>
</evidence>
<dbReference type="AlphaFoldDB" id="A0A9P6A6L1"/>
<dbReference type="CDD" id="cd11069">
    <property type="entry name" value="CYP_FUM15-like"/>
    <property type="match status" value="1"/>
</dbReference>
<evidence type="ECO:0000256" key="5">
    <source>
        <dbReference type="ARBA" id="ARBA00022617"/>
    </source>
</evidence>
<dbReference type="GO" id="GO:0005506">
    <property type="term" value="F:iron ion binding"/>
    <property type="evidence" value="ECO:0007669"/>
    <property type="project" value="InterPro"/>
</dbReference>
<dbReference type="Pfam" id="PF00067">
    <property type="entry name" value="p450"/>
    <property type="match status" value="1"/>
</dbReference>